<keyword evidence="1" id="KW-1133">Transmembrane helix</keyword>
<protein>
    <submittedName>
        <fullName evidence="2">Uncharacterized protein</fullName>
    </submittedName>
</protein>
<organism evidence="2 3">
    <name type="scientific">Campylobacter subantarcticus</name>
    <dbReference type="NCBI Taxonomy" id="497724"/>
    <lineage>
        <taxon>Bacteria</taxon>
        <taxon>Pseudomonadati</taxon>
        <taxon>Campylobacterota</taxon>
        <taxon>Epsilonproteobacteria</taxon>
        <taxon>Campylobacterales</taxon>
        <taxon>Campylobacteraceae</taxon>
        <taxon>Campylobacter</taxon>
    </lineage>
</organism>
<evidence type="ECO:0000256" key="1">
    <source>
        <dbReference type="SAM" id="Phobius"/>
    </source>
</evidence>
<comment type="caution">
    <text evidence="2">The sequence shown here is derived from an EMBL/GenBank/DDBJ whole genome shotgun (WGS) entry which is preliminary data.</text>
</comment>
<dbReference type="Proteomes" id="UP000364097">
    <property type="component" value="Unassembled WGS sequence"/>
</dbReference>
<evidence type="ECO:0000313" key="2">
    <source>
        <dbReference type="EMBL" id="MPB98941.1"/>
    </source>
</evidence>
<feature type="transmembrane region" description="Helical" evidence="1">
    <location>
        <begin position="7"/>
        <end position="40"/>
    </location>
</feature>
<proteinExistence type="predicted"/>
<reference evidence="2" key="1">
    <citation type="submission" date="2019-08" db="EMBL/GenBank/DDBJ databases">
        <title>Rapid identification of Enteric Bacteria from Whole Genome Sequences (WGS) using Average Nucleotide Identity (ANI).</title>
        <authorList>
            <person name="Lane C."/>
        </authorList>
    </citation>
    <scope>NUCLEOTIDE SEQUENCE [LARGE SCALE GENOMIC DNA]</scope>
    <source>
        <strain evidence="2">2010D-8461</strain>
    </source>
</reference>
<dbReference type="EMBL" id="AACKMW020000020">
    <property type="protein sequence ID" value="MPB98941.1"/>
    <property type="molecule type" value="Genomic_DNA"/>
</dbReference>
<dbReference type="RefSeq" id="WP_043019271.1">
    <property type="nucleotide sequence ID" value="NZ_AACKMW020000020.1"/>
</dbReference>
<keyword evidence="1" id="KW-0472">Membrane</keyword>
<name>A0ABW9N3T0_9BACT</name>
<sequence>MAIIVGVIAMIATTIWAIVCGTFWALFIFILWCIILPSLFLIEKYGLVNVVVSYILILASVMILTRIIKSK</sequence>
<gene>
    <name evidence="2" type="ORF">A0Z09_002580</name>
</gene>
<accession>A0ABW9N3T0</accession>
<evidence type="ECO:0000313" key="3">
    <source>
        <dbReference type="Proteomes" id="UP000364097"/>
    </source>
</evidence>
<keyword evidence="1" id="KW-0812">Transmembrane</keyword>
<feature type="transmembrane region" description="Helical" evidence="1">
    <location>
        <begin position="46"/>
        <end position="68"/>
    </location>
</feature>
<keyword evidence="3" id="KW-1185">Reference proteome</keyword>